<proteinExistence type="predicted"/>
<gene>
    <name evidence="2" type="ORF">HAPAU_41700</name>
</gene>
<dbReference type="Proteomes" id="UP000075321">
    <property type="component" value="Unassembled WGS sequence"/>
</dbReference>
<evidence type="ECO:0000256" key="1">
    <source>
        <dbReference type="SAM" id="Phobius"/>
    </source>
</evidence>
<evidence type="ECO:0000313" key="2">
    <source>
        <dbReference type="EMBL" id="KYH24091.1"/>
    </source>
</evidence>
<evidence type="ECO:0000313" key="3">
    <source>
        <dbReference type="Proteomes" id="UP000075321"/>
    </source>
</evidence>
<comment type="caution">
    <text evidence="2">The sequence shown here is derived from an EMBL/GenBank/DDBJ whole genome shotgun (WGS) entry which is preliminary data.</text>
</comment>
<keyword evidence="1" id="KW-0812">Transmembrane</keyword>
<accession>A0A151A8U4</accession>
<feature type="transmembrane region" description="Helical" evidence="1">
    <location>
        <begin position="12"/>
        <end position="30"/>
    </location>
</feature>
<dbReference type="EMBL" id="LTAZ01000017">
    <property type="protein sequence ID" value="KYH24091.1"/>
    <property type="molecule type" value="Genomic_DNA"/>
</dbReference>
<organism evidence="2 3">
    <name type="scientific">Halalkalicoccus paucihalophilus</name>
    <dbReference type="NCBI Taxonomy" id="1008153"/>
    <lineage>
        <taxon>Archaea</taxon>
        <taxon>Methanobacteriati</taxon>
        <taxon>Methanobacteriota</taxon>
        <taxon>Stenosarchaea group</taxon>
        <taxon>Halobacteria</taxon>
        <taxon>Halobacteriales</taxon>
        <taxon>Halococcaceae</taxon>
        <taxon>Halalkalicoccus</taxon>
    </lineage>
</organism>
<sequence length="111" mass="11956">MELTKNLRNRHWLIRIVLPAGLAVVALRSLRQGKPVRGVLAGLGVVALGYSAVTESNDVMEHLTVDLDTEAASETTQLRCAICGDPIVPGQSRRPNEDNETVHEACLKASA</sequence>
<protein>
    <submittedName>
        <fullName evidence="2">Uncharacterized protein</fullName>
    </submittedName>
</protein>
<dbReference type="RefSeq" id="WP_066385838.1">
    <property type="nucleotide sequence ID" value="NZ_LTAZ01000017.1"/>
</dbReference>
<keyword evidence="3" id="KW-1185">Reference proteome</keyword>
<dbReference type="AlphaFoldDB" id="A0A151A8U4"/>
<dbReference type="PATRIC" id="fig|1008153.3.peg.4473"/>
<dbReference type="OrthoDB" id="100832at2157"/>
<keyword evidence="1" id="KW-1133">Transmembrane helix</keyword>
<name>A0A151A8U4_9EURY</name>
<keyword evidence="1" id="KW-0472">Membrane</keyword>
<reference evidence="2 3" key="1">
    <citation type="submission" date="2016-02" db="EMBL/GenBank/DDBJ databases">
        <title>Genome sequence of Halalkalicoccus paucihalophilus DSM 24557.</title>
        <authorList>
            <person name="Poehlein A."/>
            <person name="Daniel R."/>
        </authorList>
    </citation>
    <scope>NUCLEOTIDE SEQUENCE [LARGE SCALE GENOMIC DNA]</scope>
    <source>
        <strain evidence="2 3">DSM 24557</strain>
    </source>
</reference>